<accession>A0A9K3D9K4</accession>
<feature type="compositionally biased region" description="Polar residues" evidence="1">
    <location>
        <begin position="80"/>
        <end position="89"/>
    </location>
</feature>
<dbReference type="Proteomes" id="UP000265618">
    <property type="component" value="Unassembled WGS sequence"/>
</dbReference>
<evidence type="ECO:0000259" key="2">
    <source>
        <dbReference type="Pfam" id="PF10407"/>
    </source>
</evidence>
<feature type="non-terminal residue" evidence="3">
    <location>
        <position position="1"/>
    </location>
</feature>
<dbReference type="EMBL" id="BDIP01006576">
    <property type="protein sequence ID" value="GIQ90727.1"/>
    <property type="molecule type" value="Genomic_DNA"/>
</dbReference>
<dbReference type="InterPro" id="IPR018844">
    <property type="entry name" value="Dnt1-like_N"/>
</dbReference>
<keyword evidence="4" id="KW-1185">Reference proteome</keyword>
<proteinExistence type="predicted"/>
<reference evidence="3 4" key="1">
    <citation type="journal article" date="2018" name="PLoS ONE">
        <title>The draft genome of Kipferlia bialata reveals reductive genome evolution in fornicate parasites.</title>
        <authorList>
            <person name="Tanifuji G."/>
            <person name="Takabayashi S."/>
            <person name="Kume K."/>
            <person name="Takagi M."/>
            <person name="Nakayama T."/>
            <person name="Kamikawa R."/>
            <person name="Inagaki Y."/>
            <person name="Hashimoto T."/>
        </authorList>
    </citation>
    <scope>NUCLEOTIDE SEQUENCE [LARGE SCALE GENOMIC DNA]</scope>
    <source>
        <strain evidence="3">NY0173</strain>
    </source>
</reference>
<comment type="caution">
    <text evidence="3">The sequence shown here is derived from an EMBL/GenBank/DDBJ whole genome shotgun (WGS) entry which is preliminary data.</text>
</comment>
<feature type="compositionally biased region" description="Basic residues" evidence="1">
    <location>
        <begin position="92"/>
        <end position="102"/>
    </location>
</feature>
<protein>
    <recommendedName>
        <fullName evidence="2">Nucleolar protein Dnt1-like N-terminal domain-containing protein</fullName>
    </recommendedName>
</protein>
<feature type="domain" description="Nucleolar protein Dnt1-like N-terminal" evidence="2">
    <location>
        <begin position="16"/>
        <end position="49"/>
    </location>
</feature>
<organism evidence="3 4">
    <name type="scientific">Kipferlia bialata</name>
    <dbReference type="NCBI Taxonomy" id="797122"/>
    <lineage>
        <taxon>Eukaryota</taxon>
        <taxon>Metamonada</taxon>
        <taxon>Carpediemonas-like organisms</taxon>
        <taxon>Kipferlia</taxon>
    </lineage>
</organism>
<evidence type="ECO:0000313" key="4">
    <source>
        <dbReference type="Proteomes" id="UP000265618"/>
    </source>
</evidence>
<sequence length="102" mass="11440">MYCKFPFSTHIQPNVPIRIVGIQDAHRNDVNPQYVVGSIFGHDDHVFVLRDLVEVREGVVEPLVLDIPAERISNLPPQSPTGHGSSISARTRDRHAVKKYST</sequence>
<evidence type="ECO:0000256" key="1">
    <source>
        <dbReference type="SAM" id="MobiDB-lite"/>
    </source>
</evidence>
<gene>
    <name evidence="3" type="ORF">KIPB_013627</name>
</gene>
<dbReference type="Pfam" id="PF10407">
    <property type="entry name" value="Cytokin_check_N"/>
    <property type="match status" value="1"/>
</dbReference>
<name>A0A9K3D9K4_9EUKA</name>
<evidence type="ECO:0000313" key="3">
    <source>
        <dbReference type="EMBL" id="GIQ90727.1"/>
    </source>
</evidence>
<feature type="region of interest" description="Disordered" evidence="1">
    <location>
        <begin position="71"/>
        <end position="102"/>
    </location>
</feature>
<dbReference type="AlphaFoldDB" id="A0A9K3D9K4"/>